<comment type="caution">
    <text evidence="14">The sequence shown here is derived from an EMBL/GenBank/DDBJ whole genome shotgun (WGS) entry which is preliminary data.</text>
</comment>
<name>A0AA39X7X5_9PEZI</name>
<dbReference type="InterPro" id="IPR008509">
    <property type="entry name" value="MOT2/MFSD5"/>
</dbReference>
<feature type="transmembrane region" description="Helical" evidence="12">
    <location>
        <begin position="423"/>
        <end position="444"/>
    </location>
</feature>
<proteinExistence type="predicted"/>
<evidence type="ECO:0000256" key="3">
    <source>
        <dbReference type="ARBA" id="ARBA00021242"/>
    </source>
</evidence>
<evidence type="ECO:0000256" key="5">
    <source>
        <dbReference type="ARBA" id="ARBA00022475"/>
    </source>
</evidence>
<keyword evidence="5" id="KW-1003">Cell membrane</keyword>
<comment type="function">
    <text evidence="1">Mediates high-affinity intracellular uptake of the rare oligo-element molybdenum.</text>
</comment>
<dbReference type="Proteomes" id="UP001174934">
    <property type="component" value="Unassembled WGS sequence"/>
</dbReference>
<keyword evidence="9 12" id="KW-0472">Membrane</keyword>
<keyword evidence="4" id="KW-0813">Transport</keyword>
<dbReference type="InterPro" id="IPR036259">
    <property type="entry name" value="MFS_trans_sf"/>
</dbReference>
<keyword evidence="15" id="KW-1185">Reference proteome</keyword>
<dbReference type="Gene3D" id="1.20.1250.20">
    <property type="entry name" value="MFS general substrate transporter like domains"/>
    <property type="match status" value="1"/>
</dbReference>
<dbReference type="GO" id="GO:0006811">
    <property type="term" value="P:monoatomic ion transport"/>
    <property type="evidence" value="ECO:0007669"/>
    <property type="project" value="UniProtKB-KW"/>
</dbReference>
<evidence type="ECO:0000256" key="8">
    <source>
        <dbReference type="ARBA" id="ARBA00023065"/>
    </source>
</evidence>
<dbReference type="GO" id="GO:0015098">
    <property type="term" value="F:molybdate ion transmembrane transporter activity"/>
    <property type="evidence" value="ECO:0007669"/>
    <property type="project" value="InterPro"/>
</dbReference>
<feature type="transmembrane region" description="Helical" evidence="12">
    <location>
        <begin position="80"/>
        <end position="103"/>
    </location>
</feature>
<dbReference type="EMBL" id="JAULSR010000002">
    <property type="protein sequence ID" value="KAK0628964.1"/>
    <property type="molecule type" value="Genomic_DNA"/>
</dbReference>
<evidence type="ECO:0000256" key="12">
    <source>
        <dbReference type="SAM" id="Phobius"/>
    </source>
</evidence>
<keyword evidence="7 12" id="KW-1133">Transmembrane helix</keyword>
<dbReference type="GO" id="GO:0005886">
    <property type="term" value="C:plasma membrane"/>
    <property type="evidence" value="ECO:0007669"/>
    <property type="project" value="UniProtKB-SubCell"/>
</dbReference>
<dbReference type="Pfam" id="PF05631">
    <property type="entry name" value="MFS_5"/>
    <property type="match status" value="1"/>
</dbReference>
<evidence type="ECO:0000256" key="9">
    <source>
        <dbReference type="ARBA" id="ARBA00023136"/>
    </source>
</evidence>
<dbReference type="PANTHER" id="PTHR23516:SF1">
    <property type="entry name" value="MOLYBDATE-ANION TRANSPORTER"/>
    <property type="match status" value="1"/>
</dbReference>
<keyword evidence="6 12" id="KW-0812">Transmembrane</keyword>
<keyword evidence="8" id="KW-0406">Ion transport</keyword>
<evidence type="ECO:0000313" key="15">
    <source>
        <dbReference type="Proteomes" id="UP001174934"/>
    </source>
</evidence>
<protein>
    <recommendedName>
        <fullName evidence="3">Molybdate-anion transporter</fullName>
    </recommendedName>
    <alternativeName>
        <fullName evidence="10">Major facilitator superfamily domain-containing protein 5</fullName>
    </alternativeName>
    <alternativeName>
        <fullName evidence="11">Molybdate transporter 2 homolog</fullName>
    </alternativeName>
</protein>
<feature type="transmembrane region" description="Helical" evidence="12">
    <location>
        <begin position="110"/>
        <end position="129"/>
    </location>
</feature>
<feature type="transmembrane region" description="Helical" evidence="12">
    <location>
        <begin position="362"/>
        <end position="384"/>
    </location>
</feature>
<dbReference type="PANTHER" id="PTHR23516">
    <property type="entry name" value="SAM (S-ADENOSYL METHIONINE) TRANSPORTER"/>
    <property type="match status" value="1"/>
</dbReference>
<comment type="subcellular location">
    <subcellularLocation>
        <location evidence="2">Cell membrane</location>
        <topology evidence="2">Multi-pass membrane protein</topology>
    </subcellularLocation>
</comment>
<sequence length="452" mass="47853">MATIYTLNLASLLTLCGGLFLAQSKTQSHVAATNNSTTQKSSSSKAPFLTVYALVMASDWLQGPFLYSLYRVEHNLPHSLVSALFTTGFLSGAVSGSFVGSVADRRGRKAGCLFFCAAYSLSCLSTIMPSSSVPLLFVGRALGGLATSLLFSVFESWMVADFGARYQGIDGGEGREVELSKMFGLMSTVNSVVAIASGVGSEWLVAVAGTRKAPFAASVVLLAVAFGVIWTQWAEYYGEAETKADSAETEKTTVHKTRLWTILANPSVLSLGLTSTVFEGSMYLFVFFWTPALRSAAATTKTDDLPLGVIFASFMASCLASSLAFNIITTGKLISHATLLLCILATSSVCLFLSARPSSEQSAFWVFCLFEAAVGMYWPCMGCLKGALIDDGIRSQVYGMLRVPLNVFVVVSLLLTGEAGDDAYGTVFTVCASLLLAACGALWVGRAGRAAS</sequence>
<dbReference type="AlphaFoldDB" id="A0AA39X7X5"/>
<evidence type="ECO:0000256" key="7">
    <source>
        <dbReference type="ARBA" id="ARBA00022989"/>
    </source>
</evidence>
<feature type="transmembrane region" description="Helical" evidence="12">
    <location>
        <begin position="215"/>
        <end position="238"/>
    </location>
</feature>
<organism evidence="14 15">
    <name type="scientific">Bombardia bombarda</name>
    <dbReference type="NCBI Taxonomy" id="252184"/>
    <lineage>
        <taxon>Eukaryota</taxon>
        <taxon>Fungi</taxon>
        <taxon>Dikarya</taxon>
        <taxon>Ascomycota</taxon>
        <taxon>Pezizomycotina</taxon>
        <taxon>Sordariomycetes</taxon>
        <taxon>Sordariomycetidae</taxon>
        <taxon>Sordariales</taxon>
        <taxon>Lasiosphaeriaceae</taxon>
        <taxon>Bombardia</taxon>
    </lineage>
</organism>
<reference evidence="14" key="1">
    <citation type="submission" date="2023-06" db="EMBL/GenBank/DDBJ databases">
        <title>Genome-scale phylogeny and comparative genomics of the fungal order Sordariales.</title>
        <authorList>
            <consortium name="Lawrence Berkeley National Laboratory"/>
            <person name="Hensen N."/>
            <person name="Bonometti L."/>
            <person name="Westerberg I."/>
            <person name="Brannstrom I.O."/>
            <person name="Guillou S."/>
            <person name="Cros-Aarteil S."/>
            <person name="Calhoun S."/>
            <person name="Haridas S."/>
            <person name="Kuo A."/>
            <person name="Mondo S."/>
            <person name="Pangilinan J."/>
            <person name="Riley R."/>
            <person name="LaButti K."/>
            <person name="Andreopoulos B."/>
            <person name="Lipzen A."/>
            <person name="Chen C."/>
            <person name="Yanf M."/>
            <person name="Daum C."/>
            <person name="Ng V."/>
            <person name="Clum A."/>
            <person name="Steindorff A."/>
            <person name="Ohm R."/>
            <person name="Martin F."/>
            <person name="Silar P."/>
            <person name="Natvig D."/>
            <person name="Lalanne C."/>
            <person name="Gautier V."/>
            <person name="Ament-velasquez S.L."/>
            <person name="Kruys A."/>
            <person name="Hutchinson M.I."/>
            <person name="Powell A.J."/>
            <person name="Barry K."/>
            <person name="Miller A.N."/>
            <person name="Grigoriev I.V."/>
            <person name="Debuchy R."/>
            <person name="Gladieux P."/>
            <person name="Thoren M.H."/>
            <person name="Johannesson H."/>
        </authorList>
    </citation>
    <scope>NUCLEOTIDE SEQUENCE</scope>
    <source>
        <strain evidence="14">SMH3391-2</strain>
    </source>
</reference>
<feature type="signal peptide" evidence="13">
    <location>
        <begin position="1"/>
        <end position="24"/>
    </location>
</feature>
<feature type="transmembrane region" description="Helical" evidence="12">
    <location>
        <begin position="305"/>
        <end position="325"/>
    </location>
</feature>
<feature type="transmembrane region" description="Helical" evidence="12">
    <location>
        <begin position="141"/>
        <end position="162"/>
    </location>
</feature>
<evidence type="ECO:0000256" key="1">
    <source>
        <dbReference type="ARBA" id="ARBA00003019"/>
    </source>
</evidence>
<evidence type="ECO:0000256" key="4">
    <source>
        <dbReference type="ARBA" id="ARBA00022448"/>
    </source>
</evidence>
<feature type="transmembrane region" description="Helical" evidence="12">
    <location>
        <begin position="337"/>
        <end position="356"/>
    </location>
</feature>
<evidence type="ECO:0000256" key="2">
    <source>
        <dbReference type="ARBA" id="ARBA00004651"/>
    </source>
</evidence>
<feature type="chain" id="PRO_5041380968" description="Molybdate-anion transporter" evidence="13">
    <location>
        <begin position="25"/>
        <end position="452"/>
    </location>
</feature>
<evidence type="ECO:0000313" key="14">
    <source>
        <dbReference type="EMBL" id="KAK0628964.1"/>
    </source>
</evidence>
<gene>
    <name evidence="14" type="ORF">B0T17DRAFT_614812</name>
</gene>
<evidence type="ECO:0000256" key="13">
    <source>
        <dbReference type="SAM" id="SignalP"/>
    </source>
</evidence>
<evidence type="ECO:0000256" key="6">
    <source>
        <dbReference type="ARBA" id="ARBA00022692"/>
    </source>
</evidence>
<accession>A0AA39X7X5</accession>
<feature type="transmembrane region" description="Helical" evidence="12">
    <location>
        <begin position="259"/>
        <end position="285"/>
    </location>
</feature>
<dbReference type="SUPFAM" id="SSF103473">
    <property type="entry name" value="MFS general substrate transporter"/>
    <property type="match status" value="1"/>
</dbReference>
<evidence type="ECO:0000256" key="10">
    <source>
        <dbReference type="ARBA" id="ARBA00030646"/>
    </source>
</evidence>
<evidence type="ECO:0000256" key="11">
    <source>
        <dbReference type="ARBA" id="ARBA00032555"/>
    </source>
</evidence>
<keyword evidence="13" id="KW-0732">Signal</keyword>